<evidence type="ECO:0000313" key="3">
    <source>
        <dbReference type="EMBL" id="KHG25710.1"/>
    </source>
</evidence>
<dbReference type="EMBL" id="JRRC01508495">
    <property type="protein sequence ID" value="KHG08751.1"/>
    <property type="molecule type" value="Genomic_DNA"/>
</dbReference>
<organism evidence="1 4">
    <name type="scientific">Gossypium arboreum</name>
    <name type="common">Tree cotton</name>
    <name type="synonym">Gossypium nanking</name>
    <dbReference type="NCBI Taxonomy" id="29729"/>
    <lineage>
        <taxon>Eukaryota</taxon>
        <taxon>Viridiplantae</taxon>
        <taxon>Streptophyta</taxon>
        <taxon>Embryophyta</taxon>
        <taxon>Tracheophyta</taxon>
        <taxon>Spermatophyta</taxon>
        <taxon>Magnoliopsida</taxon>
        <taxon>eudicotyledons</taxon>
        <taxon>Gunneridae</taxon>
        <taxon>Pentapetalae</taxon>
        <taxon>rosids</taxon>
        <taxon>malvids</taxon>
        <taxon>Malvales</taxon>
        <taxon>Malvaceae</taxon>
        <taxon>Malvoideae</taxon>
        <taxon>Gossypium</taxon>
    </lineage>
</organism>
<evidence type="ECO:0000313" key="4">
    <source>
        <dbReference type="Proteomes" id="UP000032142"/>
    </source>
</evidence>
<keyword evidence="4" id="KW-1185">Reference proteome</keyword>
<proteinExistence type="predicted"/>
<reference evidence="4" key="2">
    <citation type="submission" date="2014-09" db="EMBL/GenBank/DDBJ databases">
        <authorList>
            <person name="Mudge J."/>
            <person name="Ramaraj T."/>
            <person name="Lindquist I.E."/>
            <person name="Bharti A.K."/>
            <person name="Sundararajan A."/>
            <person name="Cameron C.T."/>
            <person name="Woodward J.E."/>
            <person name="May G.D."/>
            <person name="Brubaker C."/>
            <person name="Broadhvest J."/>
            <person name="Wilkins T.A."/>
        </authorList>
    </citation>
    <scope>NUCLEOTIDE SEQUENCE</scope>
    <source>
        <strain evidence="4">cv. AKA8401</strain>
    </source>
</reference>
<accession>A0A0B0NCI4</accession>
<dbReference type="AlphaFoldDB" id="A0A0B0NCI4"/>
<protein>
    <submittedName>
        <fullName evidence="1">Uncharacterized protein</fullName>
    </submittedName>
</protein>
<name>A0A0B0NCI4_GOSAR</name>
<dbReference type="EMBL" id="KN433469">
    <property type="protein sequence ID" value="KHG25710.1"/>
    <property type="molecule type" value="Genomic_DNA"/>
</dbReference>
<dbReference type="EMBL" id="KN414385">
    <property type="protein sequence ID" value="KHG19937.1"/>
    <property type="molecule type" value="Genomic_DNA"/>
</dbReference>
<gene>
    <name evidence="2" type="ORF">F383_05826</name>
    <name evidence="3" type="ORF">F383_32353</name>
    <name evidence="1" type="ORF">F383_35969</name>
</gene>
<evidence type="ECO:0000313" key="2">
    <source>
        <dbReference type="EMBL" id="KHG19937.1"/>
    </source>
</evidence>
<dbReference type="Proteomes" id="UP000032142">
    <property type="component" value="Unassembled WGS sequence"/>
</dbReference>
<reference evidence="1" key="1">
    <citation type="submission" date="2014-09" db="EMBL/GenBank/DDBJ databases">
        <title>G. arboreum L. cv. AKA8401 A2 genome assembly version 1.0.</title>
        <authorList>
            <person name="Mudge J."/>
            <person name="Ramaraj T."/>
            <person name="Lindquist I.E."/>
            <person name="Bharti A.K."/>
            <person name="Sundararajan A."/>
            <person name="Cameron C.T."/>
            <person name="Woodward J.E."/>
            <person name="May G.D."/>
            <person name="Brubaker C."/>
            <person name="Broadhvest J."/>
            <person name="Wilkins T.A."/>
        </authorList>
    </citation>
    <scope>NUCLEOTIDE SEQUENCE</scope>
</reference>
<evidence type="ECO:0000313" key="1">
    <source>
        <dbReference type="EMBL" id="KHG08751.1"/>
    </source>
</evidence>
<sequence>MFHDNGLGKCSMMGISCLLY</sequence>